<proteinExistence type="inferred from homology"/>
<protein>
    <recommendedName>
        <fullName evidence="2">cellulase</fullName>
        <ecNumber evidence="2">3.2.1.4</ecNumber>
    </recommendedName>
</protein>
<dbReference type="EMBL" id="CP045119">
    <property type="protein sequence ID" value="QIN81742.1"/>
    <property type="molecule type" value="Genomic_DNA"/>
</dbReference>
<evidence type="ECO:0000256" key="5">
    <source>
        <dbReference type="RuleBase" id="RU361153"/>
    </source>
</evidence>
<feature type="domain" description="Glycoside hydrolase family 5" evidence="6">
    <location>
        <begin position="232"/>
        <end position="423"/>
    </location>
</feature>
<dbReference type="RefSeq" id="WP_166173420.1">
    <property type="nucleotide sequence ID" value="NZ_CP045119.1"/>
</dbReference>
<accession>A0A6G8Q5J0</accession>
<evidence type="ECO:0000313" key="8">
    <source>
        <dbReference type="Proteomes" id="UP000501452"/>
    </source>
</evidence>
<dbReference type="Pfam" id="PF00150">
    <property type="entry name" value="Cellulase"/>
    <property type="match status" value="1"/>
</dbReference>
<dbReference type="InterPro" id="IPR006311">
    <property type="entry name" value="TAT_signal"/>
</dbReference>
<evidence type="ECO:0000259" key="6">
    <source>
        <dbReference type="Pfam" id="PF00150"/>
    </source>
</evidence>
<keyword evidence="4 5" id="KW-0326">Glycosidase</keyword>
<evidence type="ECO:0000256" key="4">
    <source>
        <dbReference type="ARBA" id="ARBA00023295"/>
    </source>
</evidence>
<gene>
    <name evidence="7" type="ORF">GBA63_03140</name>
</gene>
<dbReference type="GO" id="GO:0008810">
    <property type="term" value="F:cellulase activity"/>
    <property type="evidence" value="ECO:0007669"/>
    <property type="project" value="UniProtKB-EC"/>
</dbReference>
<dbReference type="PROSITE" id="PS51318">
    <property type="entry name" value="TAT"/>
    <property type="match status" value="1"/>
</dbReference>
<dbReference type="GO" id="GO:0009251">
    <property type="term" value="P:glucan catabolic process"/>
    <property type="evidence" value="ECO:0007669"/>
    <property type="project" value="TreeGrafter"/>
</dbReference>
<dbReference type="SUPFAM" id="SSF51445">
    <property type="entry name" value="(Trans)glycosidases"/>
    <property type="match status" value="1"/>
</dbReference>
<dbReference type="Proteomes" id="UP000501452">
    <property type="component" value="Chromosome"/>
</dbReference>
<reference evidence="7 8" key="1">
    <citation type="submission" date="2019-10" db="EMBL/GenBank/DDBJ databases">
        <title>Rubrobacter sp nov SCSIO 52090 isolated from a deep-sea sediment in the South China Sea.</title>
        <authorList>
            <person name="Chen R.W."/>
        </authorList>
    </citation>
    <scope>NUCLEOTIDE SEQUENCE [LARGE SCALE GENOMIC DNA]</scope>
    <source>
        <strain evidence="7 8">SCSIO 52909</strain>
    </source>
</reference>
<comment type="catalytic activity">
    <reaction evidence="1">
        <text>Endohydrolysis of (1-&gt;4)-beta-D-glucosidic linkages in cellulose, lichenin and cereal beta-D-glucans.</text>
        <dbReference type="EC" id="3.2.1.4"/>
    </reaction>
</comment>
<keyword evidence="8" id="KW-1185">Reference proteome</keyword>
<organism evidence="7 8">
    <name type="scientific">Rubrobacter tropicus</name>
    <dbReference type="NCBI Taxonomy" id="2653851"/>
    <lineage>
        <taxon>Bacteria</taxon>
        <taxon>Bacillati</taxon>
        <taxon>Actinomycetota</taxon>
        <taxon>Rubrobacteria</taxon>
        <taxon>Rubrobacterales</taxon>
        <taxon>Rubrobacteraceae</taxon>
        <taxon>Rubrobacter</taxon>
    </lineage>
</organism>
<comment type="similarity">
    <text evidence="5">Belongs to the glycosyl hydrolase 5 (cellulase A) family.</text>
</comment>
<dbReference type="PANTHER" id="PTHR34142">
    <property type="entry name" value="ENDO-BETA-1,4-GLUCANASE A"/>
    <property type="match status" value="1"/>
</dbReference>
<sequence>MRSVGDSSRVPAVGTLSRRGFIRRLALAGAGTTALGVVGGGPSRAHTGDPEHGGYQDAVTHLALDELKIFTSWLRGARGYIGEVGFPQNTTRSREEFAPDEERWARLGEAWYSHADAKGLWVTAQECSERYNDTHDGGYFASLWMSVGEGAGGPNPIAVAKPGYQAALVKRHLDVPGAWRGVNFSGGQRWEEGTHSNRAPGVYGEDYWYPTVNPTPSDPAVNGGMNSFGYLRSEGVGIVRIGFRWERLQPVLGGGLKTAELARLKRSVRNAGAAGLKVVLDCHNYGGYWTAAIGGHDGTGKQALNSPRCTVGHFRDLWKRLSAQFGSDPTVIVYDLMNEPNGKKGIVPARGKTQGQTWEAITRSVVSDIRGRGDRTTIAVTTYRASVDECVDHHPNGPWIPTSIPNVRYTAHQYFDYYSGSGTGGGNYVRSYEDENAHYAAKGY</sequence>
<dbReference type="InterPro" id="IPR001547">
    <property type="entry name" value="Glyco_hydro_5"/>
</dbReference>
<dbReference type="EC" id="3.2.1.4" evidence="2"/>
<dbReference type="Gene3D" id="3.20.20.80">
    <property type="entry name" value="Glycosidases"/>
    <property type="match status" value="1"/>
</dbReference>
<dbReference type="PROSITE" id="PS00659">
    <property type="entry name" value="GLYCOSYL_HYDROL_F5"/>
    <property type="match status" value="1"/>
</dbReference>
<evidence type="ECO:0000313" key="7">
    <source>
        <dbReference type="EMBL" id="QIN81742.1"/>
    </source>
</evidence>
<dbReference type="InterPro" id="IPR017853">
    <property type="entry name" value="GH"/>
</dbReference>
<keyword evidence="3 5" id="KW-0378">Hydrolase</keyword>
<evidence type="ECO:0000256" key="3">
    <source>
        <dbReference type="ARBA" id="ARBA00022801"/>
    </source>
</evidence>
<evidence type="ECO:0000256" key="1">
    <source>
        <dbReference type="ARBA" id="ARBA00000966"/>
    </source>
</evidence>
<evidence type="ECO:0000256" key="2">
    <source>
        <dbReference type="ARBA" id="ARBA00012601"/>
    </source>
</evidence>
<dbReference type="AlphaFoldDB" id="A0A6G8Q5J0"/>
<dbReference type="InterPro" id="IPR018087">
    <property type="entry name" value="Glyco_hydro_5_CS"/>
</dbReference>
<dbReference type="KEGG" id="rub:GBA63_03140"/>
<dbReference type="PANTHER" id="PTHR34142:SF1">
    <property type="entry name" value="GLYCOSIDE HYDROLASE FAMILY 5 DOMAIN-CONTAINING PROTEIN"/>
    <property type="match status" value="1"/>
</dbReference>
<name>A0A6G8Q5J0_9ACTN</name>